<evidence type="ECO:0000313" key="2">
    <source>
        <dbReference type="EMBL" id="OGZ67023.1"/>
    </source>
</evidence>
<dbReference type="Proteomes" id="UP000179183">
    <property type="component" value="Unassembled WGS sequence"/>
</dbReference>
<dbReference type="InterPro" id="IPR000182">
    <property type="entry name" value="GNAT_dom"/>
</dbReference>
<dbReference type="InterPro" id="IPR016181">
    <property type="entry name" value="Acyl_CoA_acyltransferase"/>
</dbReference>
<dbReference type="Pfam" id="PF00583">
    <property type="entry name" value="Acetyltransf_1"/>
    <property type="match status" value="1"/>
</dbReference>
<dbReference type="PROSITE" id="PS51186">
    <property type="entry name" value="GNAT"/>
    <property type="match status" value="1"/>
</dbReference>
<comment type="caution">
    <text evidence="2">The sequence shown here is derived from an EMBL/GenBank/DDBJ whole genome shotgun (WGS) entry which is preliminary data.</text>
</comment>
<dbReference type="CDD" id="cd04301">
    <property type="entry name" value="NAT_SF"/>
    <property type="match status" value="1"/>
</dbReference>
<accession>A0A1G2HX25</accession>
<proteinExistence type="predicted"/>
<dbReference type="SUPFAM" id="SSF55729">
    <property type="entry name" value="Acyl-CoA N-acyltransferases (Nat)"/>
    <property type="match status" value="1"/>
</dbReference>
<protein>
    <recommendedName>
        <fullName evidence="1">N-acetyltransferase domain-containing protein</fullName>
    </recommendedName>
</protein>
<gene>
    <name evidence="2" type="ORF">A3D34_01355</name>
</gene>
<feature type="domain" description="N-acetyltransferase" evidence="1">
    <location>
        <begin position="1"/>
        <end position="194"/>
    </location>
</feature>
<evidence type="ECO:0000313" key="3">
    <source>
        <dbReference type="Proteomes" id="UP000179183"/>
    </source>
</evidence>
<evidence type="ECO:0000259" key="1">
    <source>
        <dbReference type="PROSITE" id="PS51186"/>
    </source>
</evidence>
<sequence>MIFCLAEKNDALQLAQVHKTEISGGFLSSLHINFLKIFYLALIESKYSFCVVAKENNKVIGFISGVSDMNKFYKYFLSHYFFQSFVILLPKIFSSFKKILESFLYPKKEQSLPKAELLTIAIIKKFQGQGLGKLLLDVFLDQMKQRNITVFKVVVGEELINAIKFYEKNNFTFLKNISIHTNAPSRVYCYEIKK</sequence>
<dbReference type="EMBL" id="MHOQ01000015">
    <property type="protein sequence ID" value="OGZ67023.1"/>
    <property type="molecule type" value="Genomic_DNA"/>
</dbReference>
<name>A0A1G2HX25_9BACT</name>
<reference evidence="2 3" key="1">
    <citation type="journal article" date="2016" name="Nat. Commun.">
        <title>Thousands of microbial genomes shed light on interconnected biogeochemical processes in an aquifer system.</title>
        <authorList>
            <person name="Anantharaman K."/>
            <person name="Brown C.T."/>
            <person name="Hug L.A."/>
            <person name="Sharon I."/>
            <person name="Castelle C.J."/>
            <person name="Probst A.J."/>
            <person name="Thomas B.C."/>
            <person name="Singh A."/>
            <person name="Wilkins M.J."/>
            <person name="Karaoz U."/>
            <person name="Brodie E.L."/>
            <person name="Williams K.H."/>
            <person name="Hubbard S.S."/>
            <person name="Banfield J.F."/>
        </authorList>
    </citation>
    <scope>NUCLEOTIDE SEQUENCE [LARGE SCALE GENOMIC DNA]</scope>
</reference>
<dbReference type="GO" id="GO:0016747">
    <property type="term" value="F:acyltransferase activity, transferring groups other than amino-acyl groups"/>
    <property type="evidence" value="ECO:0007669"/>
    <property type="project" value="InterPro"/>
</dbReference>
<dbReference type="Gene3D" id="3.40.630.30">
    <property type="match status" value="1"/>
</dbReference>
<organism evidence="2 3">
    <name type="scientific">Candidatus Staskawiczbacteria bacterium RIFCSPHIGHO2_02_FULL_33_16</name>
    <dbReference type="NCBI Taxonomy" id="1802204"/>
    <lineage>
        <taxon>Bacteria</taxon>
        <taxon>Candidatus Staskawicziibacteriota</taxon>
    </lineage>
</organism>
<dbReference type="AlphaFoldDB" id="A0A1G2HX25"/>